<protein>
    <submittedName>
        <fullName evidence="1">Uncharacterized protein</fullName>
    </submittedName>
</protein>
<proteinExistence type="predicted"/>
<dbReference type="Proteomes" id="UP001283361">
    <property type="component" value="Unassembled WGS sequence"/>
</dbReference>
<dbReference type="AlphaFoldDB" id="A0AAE0Z8A0"/>
<accession>A0AAE0Z8A0</accession>
<sequence>MWSSRDLWHSTAARDDGVKLEIGLRQLKVLTRTLSLNLPKQATMSDHLTAAPLPTPTSLVTDYALSFTGDGLASCTTCSTVHP</sequence>
<name>A0AAE0Z8A0_9GAST</name>
<evidence type="ECO:0000313" key="2">
    <source>
        <dbReference type="Proteomes" id="UP001283361"/>
    </source>
</evidence>
<comment type="caution">
    <text evidence="1">The sequence shown here is derived from an EMBL/GenBank/DDBJ whole genome shotgun (WGS) entry which is preliminary data.</text>
</comment>
<organism evidence="1 2">
    <name type="scientific">Elysia crispata</name>
    <name type="common">lettuce slug</name>
    <dbReference type="NCBI Taxonomy" id="231223"/>
    <lineage>
        <taxon>Eukaryota</taxon>
        <taxon>Metazoa</taxon>
        <taxon>Spiralia</taxon>
        <taxon>Lophotrochozoa</taxon>
        <taxon>Mollusca</taxon>
        <taxon>Gastropoda</taxon>
        <taxon>Heterobranchia</taxon>
        <taxon>Euthyneura</taxon>
        <taxon>Panpulmonata</taxon>
        <taxon>Sacoglossa</taxon>
        <taxon>Placobranchoidea</taxon>
        <taxon>Plakobranchidae</taxon>
        <taxon>Elysia</taxon>
    </lineage>
</organism>
<keyword evidence="2" id="KW-1185">Reference proteome</keyword>
<gene>
    <name evidence="1" type="ORF">RRG08_065731</name>
</gene>
<reference evidence="1" key="1">
    <citation type="journal article" date="2023" name="G3 (Bethesda)">
        <title>A reference genome for the long-term kleptoplast-retaining sea slug Elysia crispata morphotype clarki.</title>
        <authorList>
            <person name="Eastman K.E."/>
            <person name="Pendleton A.L."/>
            <person name="Shaikh M.A."/>
            <person name="Suttiyut T."/>
            <person name="Ogas R."/>
            <person name="Tomko P."/>
            <person name="Gavelis G."/>
            <person name="Widhalm J.R."/>
            <person name="Wisecaver J.H."/>
        </authorList>
    </citation>
    <scope>NUCLEOTIDE SEQUENCE</scope>
    <source>
        <strain evidence="1">ECLA1</strain>
    </source>
</reference>
<evidence type="ECO:0000313" key="1">
    <source>
        <dbReference type="EMBL" id="KAK3763767.1"/>
    </source>
</evidence>
<dbReference type="EMBL" id="JAWDGP010004501">
    <property type="protein sequence ID" value="KAK3763767.1"/>
    <property type="molecule type" value="Genomic_DNA"/>
</dbReference>